<reference evidence="3 4" key="1">
    <citation type="submission" date="2013-09" db="EMBL/GenBank/DDBJ databases">
        <title>Corchorus capsularis genome sequencing.</title>
        <authorList>
            <person name="Alam M."/>
            <person name="Haque M.S."/>
            <person name="Islam M.S."/>
            <person name="Emdad E.M."/>
            <person name="Islam M.M."/>
            <person name="Ahmed B."/>
            <person name="Halim A."/>
            <person name="Hossen Q.M.M."/>
            <person name="Hossain M.Z."/>
            <person name="Ahmed R."/>
            <person name="Khan M.M."/>
            <person name="Islam R."/>
            <person name="Rashid M.M."/>
            <person name="Khan S.A."/>
            <person name="Rahman M.S."/>
            <person name="Alam M."/>
        </authorList>
    </citation>
    <scope>NUCLEOTIDE SEQUENCE [LARGE SCALE GENOMIC DNA]</scope>
    <source>
        <strain evidence="4">cv. CVL-1</strain>
        <tissue evidence="3">Whole seedling</tissue>
    </source>
</reference>
<dbReference type="InterPro" id="IPR057135">
    <property type="entry name" value="At4g27190-like_LRR"/>
</dbReference>
<keyword evidence="4" id="KW-1185">Reference proteome</keyword>
<dbReference type="Gene3D" id="3.80.10.10">
    <property type="entry name" value="Ribonuclease Inhibitor"/>
    <property type="match status" value="1"/>
</dbReference>
<accession>A0A1R3K6Z0</accession>
<evidence type="ECO:0000313" key="3">
    <source>
        <dbReference type="EMBL" id="OMP02867.1"/>
    </source>
</evidence>
<proteinExistence type="predicted"/>
<name>A0A1R3K6Z0_COCAP</name>
<evidence type="ECO:0000313" key="4">
    <source>
        <dbReference type="Proteomes" id="UP000188268"/>
    </source>
</evidence>
<dbReference type="OrthoDB" id="993338at2759"/>
<dbReference type="InterPro" id="IPR032675">
    <property type="entry name" value="LRR_dom_sf"/>
</dbReference>
<dbReference type="SUPFAM" id="SSF52047">
    <property type="entry name" value="RNI-like"/>
    <property type="match status" value="1"/>
</dbReference>
<comment type="caution">
    <text evidence="3">The sequence shown here is derived from an EMBL/GenBank/DDBJ whole genome shotgun (WGS) entry which is preliminary data.</text>
</comment>
<protein>
    <recommendedName>
        <fullName evidence="2">Disease resistance protein At4g27190-like leucine-rich repeats domain-containing protein</fullName>
    </recommendedName>
</protein>
<dbReference type="Proteomes" id="UP000188268">
    <property type="component" value="Unassembled WGS sequence"/>
</dbReference>
<dbReference type="InterPro" id="IPR050905">
    <property type="entry name" value="Plant_NBS-LRR"/>
</dbReference>
<dbReference type="AlphaFoldDB" id="A0A1R3K6Z0"/>
<dbReference type="Pfam" id="PF23247">
    <property type="entry name" value="LRR_RPS2"/>
    <property type="match status" value="1"/>
</dbReference>
<dbReference type="Gramene" id="OMP02867">
    <property type="protein sequence ID" value="OMP02867"/>
    <property type="gene ID" value="CCACVL1_02673"/>
</dbReference>
<evidence type="ECO:0000256" key="1">
    <source>
        <dbReference type="ARBA" id="ARBA00022821"/>
    </source>
</evidence>
<gene>
    <name evidence="3" type="ORF">CCACVL1_02673</name>
</gene>
<evidence type="ECO:0000259" key="2">
    <source>
        <dbReference type="Pfam" id="PF23247"/>
    </source>
</evidence>
<keyword evidence="1" id="KW-0611">Plant defense</keyword>
<dbReference type="PANTHER" id="PTHR33463:SF145">
    <property type="entry name" value="NB-ARC DOMAIN-CONTAINING PROTEIN"/>
    <property type="match status" value="1"/>
</dbReference>
<dbReference type="PANTHER" id="PTHR33463">
    <property type="entry name" value="NB-ARC DOMAIN-CONTAINING PROTEIN-RELATED"/>
    <property type="match status" value="1"/>
</dbReference>
<sequence length="288" mass="33090">MEIFCQGDLSTPKLQQVQLADEENMQWEGNLTIKQMFEEKVGYSGLKHLKFSEILVLLNIWNSNPQEISRFKNLEHLEVCDSNDLKCIFNLSIASSLCRLQQLEIRRCNNLEVVIEEEEASITRDDKTMIIFPLLKSIIIEACPDLRSFYRGRTSLAKFEVSHCPNMTAFISTFSRDEDKLATIEGNNDLITSFFCYEKSDLWNKTKDLSSGVDYAQGRIDTPKNARQRRIGLRFPSQISHPWTVDNHNYVAVVVVQNPTAMSALVCRLDLLLQLPSPFKALLPFEFN</sequence>
<feature type="domain" description="Disease resistance protein At4g27190-like leucine-rich repeats" evidence="2">
    <location>
        <begin position="35"/>
        <end position="109"/>
    </location>
</feature>
<dbReference type="EMBL" id="AWWV01006157">
    <property type="protein sequence ID" value="OMP02867.1"/>
    <property type="molecule type" value="Genomic_DNA"/>
</dbReference>
<organism evidence="3 4">
    <name type="scientific">Corchorus capsularis</name>
    <name type="common">Jute</name>
    <dbReference type="NCBI Taxonomy" id="210143"/>
    <lineage>
        <taxon>Eukaryota</taxon>
        <taxon>Viridiplantae</taxon>
        <taxon>Streptophyta</taxon>
        <taxon>Embryophyta</taxon>
        <taxon>Tracheophyta</taxon>
        <taxon>Spermatophyta</taxon>
        <taxon>Magnoliopsida</taxon>
        <taxon>eudicotyledons</taxon>
        <taxon>Gunneridae</taxon>
        <taxon>Pentapetalae</taxon>
        <taxon>rosids</taxon>
        <taxon>malvids</taxon>
        <taxon>Malvales</taxon>
        <taxon>Malvaceae</taxon>
        <taxon>Grewioideae</taxon>
        <taxon>Apeibeae</taxon>
        <taxon>Corchorus</taxon>
    </lineage>
</organism>